<keyword evidence="4" id="KW-1185">Reference proteome</keyword>
<evidence type="ECO:0000256" key="1">
    <source>
        <dbReference type="SAM" id="MobiDB-lite"/>
    </source>
</evidence>
<dbReference type="Proteomes" id="UP000248627">
    <property type="component" value="Unassembled WGS sequence"/>
</dbReference>
<feature type="region of interest" description="Disordered" evidence="1">
    <location>
        <begin position="98"/>
        <end position="119"/>
    </location>
</feature>
<feature type="compositionally biased region" description="Pro residues" evidence="1">
    <location>
        <begin position="29"/>
        <end position="52"/>
    </location>
</feature>
<dbReference type="OrthoDB" id="3405864at2"/>
<dbReference type="RefSeq" id="WP_111245320.1">
    <property type="nucleotide sequence ID" value="NZ_AP023358.1"/>
</dbReference>
<organism evidence="3 4">
    <name type="scientific">Micromonospora endophytica</name>
    <dbReference type="NCBI Taxonomy" id="515350"/>
    <lineage>
        <taxon>Bacteria</taxon>
        <taxon>Bacillati</taxon>
        <taxon>Actinomycetota</taxon>
        <taxon>Actinomycetes</taxon>
        <taxon>Micromonosporales</taxon>
        <taxon>Micromonosporaceae</taxon>
        <taxon>Micromonospora</taxon>
    </lineage>
</organism>
<keyword evidence="2" id="KW-0732">Signal</keyword>
<evidence type="ECO:0000256" key="2">
    <source>
        <dbReference type="SAM" id="SignalP"/>
    </source>
</evidence>
<dbReference type="AlphaFoldDB" id="A0A2W2BT83"/>
<proteinExistence type="predicted"/>
<evidence type="ECO:0000313" key="3">
    <source>
        <dbReference type="EMBL" id="PZF90465.1"/>
    </source>
</evidence>
<feature type="chain" id="PRO_5043837057" evidence="2">
    <location>
        <begin position="26"/>
        <end position="222"/>
    </location>
</feature>
<feature type="signal peptide" evidence="2">
    <location>
        <begin position="1"/>
        <end position="25"/>
    </location>
</feature>
<sequence>MRLTRIIMATMVGLAVVAVPAAAGAAAPQPQPTPTTTPTGPPQPPPYPPGPPSLSVDPATAFVGETVDIIGRNFGPNEIVDIVLIRRPLAGGEGGGALGVPLNAPGGDPDGEEKGGHDGGSYRIHLTARTNSRGDFRIPFTPKWPGIYTITATGRTSGLTASTELRVLPRHKPKPPHHLPVTGSSLETPLKVGGGLVATGTVLLLGTMLWRRRNRFGAGGTH</sequence>
<accession>A0A2W2BT83</accession>
<name>A0A2W2BT83_9ACTN</name>
<dbReference type="EMBL" id="POTX01000191">
    <property type="protein sequence ID" value="PZF90465.1"/>
    <property type="molecule type" value="Genomic_DNA"/>
</dbReference>
<protein>
    <submittedName>
        <fullName evidence="3">Uncharacterized protein</fullName>
    </submittedName>
</protein>
<reference evidence="3 4" key="1">
    <citation type="submission" date="2018-01" db="EMBL/GenBank/DDBJ databases">
        <title>Draft genome sequence of Jishengella endophytica.</title>
        <authorList>
            <person name="Sahin N."/>
            <person name="Ay H."/>
            <person name="Saygin H."/>
        </authorList>
    </citation>
    <scope>NUCLEOTIDE SEQUENCE [LARGE SCALE GENOMIC DNA]</scope>
    <source>
        <strain evidence="3 4">DSM 45430</strain>
    </source>
</reference>
<feature type="region of interest" description="Disordered" evidence="1">
    <location>
        <begin position="26"/>
        <end position="55"/>
    </location>
</feature>
<comment type="caution">
    <text evidence="3">The sequence shown here is derived from an EMBL/GenBank/DDBJ whole genome shotgun (WGS) entry which is preliminary data.</text>
</comment>
<gene>
    <name evidence="3" type="ORF">C1I93_22660</name>
</gene>
<evidence type="ECO:0000313" key="4">
    <source>
        <dbReference type="Proteomes" id="UP000248627"/>
    </source>
</evidence>